<evidence type="ECO:0008006" key="5">
    <source>
        <dbReference type="Google" id="ProtNLM"/>
    </source>
</evidence>
<proteinExistence type="predicted"/>
<accession>A0ABD5CJE1</accession>
<reference evidence="3 4" key="1">
    <citation type="submission" date="2023-08" db="EMBL/GenBank/DDBJ databases">
        <title>Genome sequencing of plant associated microbes to promote plant fitness in Sorghum bicolor and Oryza sativa.</title>
        <authorList>
            <person name="Coleman-Derr D."/>
        </authorList>
    </citation>
    <scope>NUCLEOTIDE SEQUENCE [LARGE SCALE GENOMIC DNA]</scope>
    <source>
        <strain evidence="3 4">SLBN-33</strain>
    </source>
</reference>
<organism evidence="3 4">
    <name type="scientific">Paraburkholderia graminis</name>
    <dbReference type="NCBI Taxonomy" id="60548"/>
    <lineage>
        <taxon>Bacteria</taxon>
        <taxon>Pseudomonadati</taxon>
        <taxon>Pseudomonadota</taxon>
        <taxon>Betaproteobacteria</taxon>
        <taxon>Burkholderiales</taxon>
        <taxon>Burkholderiaceae</taxon>
        <taxon>Paraburkholderia</taxon>
    </lineage>
</organism>
<comment type="caution">
    <text evidence="3">The sequence shown here is derived from an EMBL/GenBank/DDBJ whole genome shotgun (WGS) entry which is preliminary data.</text>
</comment>
<name>A0ABD5CJE1_9BURK</name>
<feature type="transmembrane region" description="Helical" evidence="2">
    <location>
        <begin position="104"/>
        <end position="121"/>
    </location>
</feature>
<dbReference type="Proteomes" id="UP001245184">
    <property type="component" value="Unassembled WGS sequence"/>
</dbReference>
<dbReference type="AlphaFoldDB" id="A0ABD5CJE1"/>
<feature type="coiled-coil region" evidence="1">
    <location>
        <begin position="201"/>
        <end position="228"/>
    </location>
</feature>
<sequence length="247" mass="27633">MNALLNDYNRLLATAIWLFWASGLFLLKRPGKGVAYLGPGRVRVRFPSWRAALGRRLALVIYPVHSFWPMAEVELQAASRSGAMEELAASAQQLERPMRLARPFLLAVTFLVGVVIPFWVLCRGADIAFLGMCLLAYLFYAAALVALLRTGVKEDRSRICEHWKTLLEPLLCLPYGAHLCRKLSERYRLSVPLVDLLQSDADISQADLENLSLQIDELKSVSDDADELAIFAQLRTLLATRLAGFSQ</sequence>
<keyword evidence="2" id="KW-0472">Membrane</keyword>
<evidence type="ECO:0000256" key="2">
    <source>
        <dbReference type="SAM" id="Phobius"/>
    </source>
</evidence>
<dbReference type="EMBL" id="JAVIZN010000002">
    <property type="protein sequence ID" value="MDR6205377.1"/>
    <property type="molecule type" value="Genomic_DNA"/>
</dbReference>
<protein>
    <recommendedName>
        <fullName evidence="5">Transmembrane protein</fullName>
    </recommendedName>
</protein>
<keyword evidence="2" id="KW-1133">Transmembrane helix</keyword>
<feature type="transmembrane region" description="Helical" evidence="2">
    <location>
        <begin position="12"/>
        <end position="27"/>
    </location>
</feature>
<keyword evidence="1" id="KW-0175">Coiled coil</keyword>
<evidence type="ECO:0000256" key="1">
    <source>
        <dbReference type="SAM" id="Coils"/>
    </source>
</evidence>
<feature type="transmembrane region" description="Helical" evidence="2">
    <location>
        <begin position="127"/>
        <end position="148"/>
    </location>
</feature>
<evidence type="ECO:0000313" key="3">
    <source>
        <dbReference type="EMBL" id="MDR6205377.1"/>
    </source>
</evidence>
<dbReference type="RefSeq" id="WP_310033075.1">
    <property type="nucleotide sequence ID" value="NZ_JAVIZN010000002.1"/>
</dbReference>
<gene>
    <name evidence="3" type="ORF">QF025_004097</name>
</gene>
<keyword evidence="2" id="KW-0812">Transmembrane</keyword>
<evidence type="ECO:0000313" key="4">
    <source>
        <dbReference type="Proteomes" id="UP001245184"/>
    </source>
</evidence>